<name>A0A3L8PYH3_9GAMM</name>
<accession>A0A3L8PYH3</accession>
<evidence type="ECO:0000313" key="2">
    <source>
        <dbReference type="EMBL" id="RLV60497.1"/>
    </source>
</evidence>
<dbReference type="Pfam" id="PF06527">
    <property type="entry name" value="TniQ"/>
    <property type="match status" value="1"/>
</dbReference>
<dbReference type="EMBL" id="QZEI01000015">
    <property type="protein sequence ID" value="RLV60497.1"/>
    <property type="molecule type" value="Genomic_DNA"/>
</dbReference>
<dbReference type="InterPro" id="IPR009492">
    <property type="entry name" value="TniQ"/>
</dbReference>
<feature type="domain" description="TniQ" evidence="1">
    <location>
        <begin position="9"/>
        <end position="135"/>
    </location>
</feature>
<organism evidence="2 3">
    <name type="scientific">Parashewanella curva</name>
    <dbReference type="NCBI Taxonomy" id="2338552"/>
    <lineage>
        <taxon>Bacteria</taxon>
        <taxon>Pseudomonadati</taxon>
        <taxon>Pseudomonadota</taxon>
        <taxon>Gammaproteobacteria</taxon>
        <taxon>Alteromonadales</taxon>
        <taxon>Shewanellaceae</taxon>
        <taxon>Parashewanella</taxon>
    </lineage>
</organism>
<proteinExistence type="predicted"/>
<dbReference type="OrthoDB" id="6917259at2"/>
<dbReference type="RefSeq" id="WP_121838257.1">
    <property type="nucleotide sequence ID" value="NZ_ML014764.1"/>
</dbReference>
<dbReference type="Proteomes" id="UP000281474">
    <property type="component" value="Unassembled WGS sequence"/>
</dbReference>
<sequence length="583" mass="67998">MKLLNRLYLKPNELLPSYLHRLANGNGYRNIQTLMKLLGEELVNTRVPSKRLFFGDFDTEKLASLVNQPHQQIESRQLIKHGATRFSYMEQNFLAKAFDFTYLKVCPHCYSEVSTFNFLNSLKMKSCCTKHRCSLLSINPDNGKKLSWSTHHLKTELPEWVKDIPAREITEQEFLLNQHIEHLWEQQPSSIYPVLNNLNLSELIDVCSFLSHFHLRAFPTHQDSDTPFLIAHDYLCDWPNKFYELLDYFQKHPMRMKGLTGIRNCYRDLYDDLCSIENSQSDGYRLLKKAFDQFIQSHFSNGNFNSKITLIDSDILSSRAFVNQTQAMAVLDIPVSKFKVLLRESFLKPKTVLKNGDAMYARTDINTLKTRLERCLSLEGAAKLLDLSQYRLRLLINGGIIKPLLKPTKANRDWLIEKEELESFVKRLVSCAQLKVTKSNKHQVKQFQFFGVDFLELVKQMLGGQIAYTYNPLKRSPMAFKQFIPVRSMREQPDPEWLSPAEACTFLEVNKNVVYELLKKDFIKGKKKSVKRTARPVLHIHKSSAIEFKNAYQLRHQIHEPERYTVVHGKSVDGFMINLYQRI</sequence>
<keyword evidence="3" id="KW-1185">Reference proteome</keyword>
<evidence type="ECO:0000259" key="1">
    <source>
        <dbReference type="Pfam" id="PF06527"/>
    </source>
</evidence>
<reference evidence="2 3" key="1">
    <citation type="submission" date="2018-09" db="EMBL/GenBank/DDBJ databases">
        <title>Phylogeny of the Shewanellaceae, and recommendation for two new genera, Pseudoshewanella and Parashewanella.</title>
        <authorList>
            <person name="Wang G."/>
        </authorList>
    </citation>
    <scope>NUCLEOTIDE SEQUENCE [LARGE SCALE GENOMIC DNA]</scope>
    <source>
        <strain evidence="2 3">C51</strain>
    </source>
</reference>
<gene>
    <name evidence="2" type="ORF">D5018_06810</name>
</gene>
<protein>
    <recommendedName>
        <fullName evidence="1">TniQ domain-containing protein</fullName>
    </recommendedName>
</protein>
<dbReference type="AlphaFoldDB" id="A0A3L8PYH3"/>
<evidence type="ECO:0000313" key="3">
    <source>
        <dbReference type="Proteomes" id="UP000281474"/>
    </source>
</evidence>
<comment type="caution">
    <text evidence="2">The sequence shown here is derived from an EMBL/GenBank/DDBJ whole genome shotgun (WGS) entry which is preliminary data.</text>
</comment>